<feature type="region of interest" description="Disordered" evidence="1">
    <location>
        <begin position="1"/>
        <end position="224"/>
    </location>
</feature>
<evidence type="ECO:0000313" key="3">
    <source>
        <dbReference type="Proteomes" id="UP001274896"/>
    </source>
</evidence>
<comment type="caution">
    <text evidence="2">The sequence shown here is derived from an EMBL/GenBank/DDBJ whole genome shotgun (WGS) entry which is preliminary data.</text>
</comment>
<feature type="compositionally biased region" description="Polar residues" evidence="1">
    <location>
        <begin position="94"/>
        <end position="107"/>
    </location>
</feature>
<dbReference type="AlphaFoldDB" id="A0AAE0V6P8"/>
<reference evidence="2" key="1">
    <citation type="submission" date="2023-06" db="EMBL/GenBank/DDBJ databases">
        <title>Male Hemibagrus guttatus genome.</title>
        <authorList>
            <person name="Bian C."/>
        </authorList>
    </citation>
    <scope>NUCLEOTIDE SEQUENCE</scope>
    <source>
        <strain evidence="2">Male_cb2023</strain>
        <tissue evidence="2">Muscle</tissue>
    </source>
</reference>
<accession>A0AAE0V6P8</accession>
<evidence type="ECO:0000256" key="1">
    <source>
        <dbReference type="SAM" id="MobiDB-lite"/>
    </source>
</evidence>
<protein>
    <submittedName>
        <fullName evidence="2">Uncharacterized protein</fullName>
    </submittedName>
</protein>
<gene>
    <name evidence="2" type="ORF">QTP70_017912</name>
</gene>
<name>A0AAE0V6P8_9TELE</name>
<sequence length="402" mass="43503">MVLIRQKKQPDNGQNQDVQPKRLRVNRSHLFPQAKSQLSDVGKENTKTESPASDEVKEIPSSSGVSPGLKRESSGSVCSVDAEQPPCRSLELVESSSDPEMPQSSGECTVLPAEESPASEEVKEIPSPSGVSPGLKRESSGSVCSVDAEQPPCRSVELVDSSSDPEKPQSSGECTVHLKEIITPSDGRSALKRKRTGSDAEQPPCKRLKKEEKPQSCTVLPADDDEMEFLVKALEELRLEDSVETHLETAESPSSEELEGVTAPSDVRSGLKRKRSGSDAEQPPCKRFKKEEKPQSCTVLPADGSPASERMTQTPSAVKARSGRKRKAPLSPCSSFESPCKRAKDVSRDMIKDSFTNHVMMIIVLGSTAGEEYAYIADVIIVIEGTEVLLACAFCSWASFTP</sequence>
<evidence type="ECO:0000313" key="2">
    <source>
        <dbReference type="EMBL" id="KAK3537686.1"/>
    </source>
</evidence>
<dbReference type="Proteomes" id="UP001274896">
    <property type="component" value="Unassembled WGS sequence"/>
</dbReference>
<proteinExistence type="predicted"/>
<feature type="region of interest" description="Disordered" evidence="1">
    <location>
        <begin position="242"/>
        <end position="335"/>
    </location>
</feature>
<organism evidence="2 3">
    <name type="scientific">Hemibagrus guttatus</name>
    <dbReference type="NCBI Taxonomy" id="175788"/>
    <lineage>
        <taxon>Eukaryota</taxon>
        <taxon>Metazoa</taxon>
        <taxon>Chordata</taxon>
        <taxon>Craniata</taxon>
        <taxon>Vertebrata</taxon>
        <taxon>Euteleostomi</taxon>
        <taxon>Actinopterygii</taxon>
        <taxon>Neopterygii</taxon>
        <taxon>Teleostei</taxon>
        <taxon>Ostariophysi</taxon>
        <taxon>Siluriformes</taxon>
        <taxon>Bagridae</taxon>
        <taxon>Hemibagrus</taxon>
    </lineage>
</organism>
<dbReference type="EMBL" id="JAUCMX010000008">
    <property type="protein sequence ID" value="KAK3537686.1"/>
    <property type="molecule type" value="Genomic_DNA"/>
</dbReference>
<keyword evidence="3" id="KW-1185">Reference proteome</keyword>